<keyword evidence="3" id="KW-1185">Reference proteome</keyword>
<gene>
    <name evidence="2" type="ORF">HMPREF9233_01415</name>
</gene>
<evidence type="ECO:0000313" key="2">
    <source>
        <dbReference type="EMBL" id="EKU94468.1"/>
    </source>
</evidence>
<dbReference type="Pfam" id="PF09951">
    <property type="entry name" value="Imm33"/>
    <property type="match status" value="1"/>
</dbReference>
<dbReference type="EMBL" id="AGWL01000008">
    <property type="protein sequence ID" value="EKU94468.1"/>
    <property type="molecule type" value="Genomic_DNA"/>
</dbReference>
<dbReference type="InterPro" id="IPR018689">
    <property type="entry name" value="Imm33_dom"/>
</dbReference>
<protein>
    <recommendedName>
        <fullName evidence="1">Immunity protein Imm33 domain-containing protein</fullName>
    </recommendedName>
</protein>
<reference evidence="2 3" key="1">
    <citation type="submission" date="2012-09" db="EMBL/GenBank/DDBJ databases">
        <title>The Genome Sequence of Actinobaculum massiliae ACS-171-V-COL2.</title>
        <authorList>
            <consortium name="The Broad Institute Genome Sequencing Platform"/>
            <person name="Earl A."/>
            <person name="Ward D."/>
            <person name="Feldgarden M."/>
            <person name="Gevers D."/>
            <person name="Saerens B."/>
            <person name="Vaneechoutte M."/>
            <person name="Walker B."/>
            <person name="Young S.K."/>
            <person name="Zeng Q."/>
            <person name="Gargeya S."/>
            <person name="Fitzgerald M."/>
            <person name="Haas B."/>
            <person name="Abouelleil A."/>
            <person name="Alvarado L."/>
            <person name="Arachchi H.M."/>
            <person name="Berlin A."/>
            <person name="Chapman S.B."/>
            <person name="Goldberg J."/>
            <person name="Griggs A."/>
            <person name="Gujja S."/>
            <person name="Hansen M."/>
            <person name="Howarth C."/>
            <person name="Imamovic A."/>
            <person name="Larimer J."/>
            <person name="McCowen C."/>
            <person name="Montmayeur A."/>
            <person name="Murphy C."/>
            <person name="Neiman D."/>
            <person name="Pearson M."/>
            <person name="Priest M."/>
            <person name="Roberts A."/>
            <person name="Saif S."/>
            <person name="Shea T."/>
            <person name="Sisk P."/>
            <person name="Sykes S."/>
            <person name="Wortman J."/>
            <person name="Nusbaum C."/>
            <person name="Birren B."/>
        </authorList>
    </citation>
    <scope>NUCLEOTIDE SEQUENCE [LARGE SCALE GENOMIC DNA]</scope>
    <source>
        <strain evidence="3">ACS-171-V-Col2</strain>
    </source>
</reference>
<dbReference type="AlphaFoldDB" id="K9ECS6"/>
<proteinExistence type="predicted"/>
<feature type="domain" description="Immunity protein Imm33" evidence="1">
    <location>
        <begin position="43"/>
        <end position="125"/>
    </location>
</feature>
<evidence type="ECO:0000259" key="1">
    <source>
        <dbReference type="Pfam" id="PF09951"/>
    </source>
</evidence>
<dbReference type="PATRIC" id="fig|883066.3.peg.1478"/>
<organism evidence="2 3">
    <name type="scientific">Actinobaculum massiliense ACS-171-V-Col2</name>
    <dbReference type="NCBI Taxonomy" id="883066"/>
    <lineage>
        <taxon>Bacteria</taxon>
        <taxon>Bacillati</taxon>
        <taxon>Actinomycetota</taxon>
        <taxon>Actinomycetes</taxon>
        <taxon>Actinomycetales</taxon>
        <taxon>Actinomycetaceae</taxon>
        <taxon>Actinobaculum</taxon>
    </lineage>
</organism>
<dbReference type="Proteomes" id="UP000009888">
    <property type="component" value="Unassembled WGS sequence"/>
</dbReference>
<accession>K9ECS6</accession>
<dbReference type="eggNOG" id="COG4859">
    <property type="taxonomic scope" value="Bacteria"/>
</dbReference>
<comment type="caution">
    <text evidence="2">The sequence shown here is derived from an EMBL/GenBank/DDBJ whole genome shotgun (WGS) entry which is preliminary data.</text>
</comment>
<dbReference type="HOGENOM" id="CLU_145209_0_0_11"/>
<name>K9ECS6_9ACTO</name>
<sequence length="151" mass="17048">METARSIALEKDFKDDIFQRVFQEPREEIMDDYVEFIPNAGACLATVNVLTEAGGVRWMVRENPHAPGDTGWLIMSSLDTSEYLDNPANSKVCNFNTVCMIEPALIGIWNFPVGSDLQIVRDAKRISVVDTPTGRIIPSEEFFVPPAWQRR</sequence>
<dbReference type="RefSeq" id="WP_007001620.1">
    <property type="nucleotide sequence ID" value="NZ_JH992956.1"/>
</dbReference>
<evidence type="ECO:0000313" key="3">
    <source>
        <dbReference type="Proteomes" id="UP000009888"/>
    </source>
</evidence>